<evidence type="ECO:0000256" key="7">
    <source>
        <dbReference type="HAMAP-Rule" id="MF_00114"/>
    </source>
</evidence>
<evidence type="ECO:0000256" key="5">
    <source>
        <dbReference type="ARBA" id="ARBA00048791"/>
    </source>
</evidence>
<comment type="subcellular location">
    <subcellularLocation>
        <location evidence="7">Cytoplasm</location>
    </subcellularLocation>
</comment>
<keyword evidence="4 7" id="KW-0704">Schiff base</keyword>
<reference evidence="8 9" key="1">
    <citation type="submission" date="2016-06" db="EMBL/GenBank/DDBJ databases">
        <authorList>
            <person name="Kjaerup R.B."/>
            <person name="Dalgaard T.S."/>
            <person name="Juul-Madsen H.R."/>
        </authorList>
    </citation>
    <scope>NUCLEOTIDE SEQUENCE [LARGE SCALE GENOMIC DNA]</scope>
    <source>
        <strain evidence="8 9">1081914.2</strain>
    </source>
</reference>
<dbReference type="PANTHER" id="PTHR10889:SF1">
    <property type="entry name" value="DEOXYRIBOSE-PHOSPHATE ALDOLASE"/>
    <property type="match status" value="1"/>
</dbReference>
<evidence type="ECO:0000256" key="2">
    <source>
        <dbReference type="ARBA" id="ARBA00022490"/>
    </source>
</evidence>
<comment type="caution">
    <text evidence="8">The sequence shown here is derived from an EMBL/GenBank/DDBJ whole genome shotgun (WGS) entry which is preliminary data.</text>
</comment>
<protein>
    <recommendedName>
        <fullName evidence="7">Deoxyribose-phosphate aldolase</fullName>
        <shortName evidence="7">DERA</shortName>
        <ecNumber evidence="7">4.1.2.4</ecNumber>
    </recommendedName>
    <alternativeName>
        <fullName evidence="7">2-deoxy-D-ribose 5-phosphate aldolase</fullName>
    </alternativeName>
    <alternativeName>
        <fullName evidence="7">Phosphodeoxyriboaldolase</fullName>
        <shortName evidence="7">Deoxyriboaldolase</shortName>
    </alternativeName>
</protein>
<dbReference type="Gene3D" id="3.20.20.70">
    <property type="entry name" value="Aldolase class I"/>
    <property type="match status" value="1"/>
</dbReference>
<gene>
    <name evidence="7" type="primary">deoC</name>
    <name evidence="8" type="ORF">A9X01_21790</name>
</gene>
<dbReference type="InterPro" id="IPR028581">
    <property type="entry name" value="DeoC_typeI"/>
</dbReference>
<dbReference type="GO" id="GO:0005737">
    <property type="term" value="C:cytoplasm"/>
    <property type="evidence" value="ECO:0007669"/>
    <property type="project" value="UniProtKB-SubCell"/>
</dbReference>
<dbReference type="InterPro" id="IPR013785">
    <property type="entry name" value="Aldolase_TIM"/>
</dbReference>
<dbReference type="EC" id="4.1.2.4" evidence="7"/>
<comment type="pathway">
    <text evidence="7">Carbohydrate degradation; 2-deoxy-D-ribose 1-phosphate degradation; D-glyceraldehyde 3-phosphate and acetaldehyde from 2-deoxy-alpha-D-ribose 1-phosphate: step 2/2.</text>
</comment>
<dbReference type="CDD" id="cd00959">
    <property type="entry name" value="DeoC"/>
    <property type="match status" value="1"/>
</dbReference>
<dbReference type="GO" id="GO:0004139">
    <property type="term" value="F:deoxyribose-phosphate aldolase activity"/>
    <property type="evidence" value="ECO:0007669"/>
    <property type="project" value="UniProtKB-UniRule"/>
</dbReference>
<dbReference type="RefSeq" id="WP_065121401.1">
    <property type="nucleotide sequence ID" value="NZ_LZKQ01000159.1"/>
</dbReference>
<evidence type="ECO:0000256" key="1">
    <source>
        <dbReference type="ARBA" id="ARBA00010936"/>
    </source>
</evidence>
<dbReference type="NCBIfam" id="TIGR00126">
    <property type="entry name" value="deoC"/>
    <property type="match status" value="1"/>
</dbReference>
<dbReference type="HAMAP" id="MF_00114">
    <property type="entry name" value="DeoC_type1"/>
    <property type="match status" value="1"/>
</dbReference>
<comment type="catalytic activity">
    <reaction evidence="5 7">
        <text>2-deoxy-D-ribose 5-phosphate = D-glyceraldehyde 3-phosphate + acetaldehyde</text>
        <dbReference type="Rhea" id="RHEA:12821"/>
        <dbReference type="ChEBI" id="CHEBI:15343"/>
        <dbReference type="ChEBI" id="CHEBI:59776"/>
        <dbReference type="ChEBI" id="CHEBI:62877"/>
        <dbReference type="EC" id="4.1.2.4"/>
    </reaction>
</comment>
<dbReference type="PANTHER" id="PTHR10889">
    <property type="entry name" value="DEOXYRIBOSE-PHOSPHATE ALDOLASE"/>
    <property type="match status" value="1"/>
</dbReference>
<dbReference type="GO" id="GO:0009264">
    <property type="term" value="P:deoxyribonucleotide catabolic process"/>
    <property type="evidence" value="ECO:0007669"/>
    <property type="project" value="UniProtKB-UniRule"/>
</dbReference>
<sequence length="226" mass="22209">MPVGPTRQQLAALVDHTLLKPEATRADVTALVGEATELGVYAVCVSPSMVPVAVASGGVRVAAVAGFPSGKHVSAIKAQEAATAVAAGAVEIDMVIDVGSALAGALDAVHSDIAAVRAAADGAVLKVILESAALLAHADERMLSEVCRVAADAGADFVKTSTGFHPAGGASVRAVEVMAATVGGRLGVKASGGIRTAADALAMLEAGATRLGLSGTRVVLDGLSRG</sequence>
<dbReference type="FunFam" id="3.20.20.70:FF:000044">
    <property type="entry name" value="Deoxyribose-phosphate aldolase"/>
    <property type="match status" value="1"/>
</dbReference>
<evidence type="ECO:0000313" key="9">
    <source>
        <dbReference type="Proteomes" id="UP000093795"/>
    </source>
</evidence>
<evidence type="ECO:0000256" key="6">
    <source>
        <dbReference type="ARBA" id="ARBA00056337"/>
    </source>
</evidence>
<organism evidence="8 9">
    <name type="scientific">Mycobacterium asiaticum</name>
    <dbReference type="NCBI Taxonomy" id="1790"/>
    <lineage>
        <taxon>Bacteria</taxon>
        <taxon>Bacillati</taxon>
        <taxon>Actinomycetota</taxon>
        <taxon>Actinomycetes</taxon>
        <taxon>Mycobacteriales</taxon>
        <taxon>Mycobacteriaceae</taxon>
        <taxon>Mycobacterium</taxon>
    </lineage>
</organism>
<dbReference type="OrthoDB" id="6579831at2"/>
<dbReference type="AlphaFoldDB" id="A0A1A3C943"/>
<dbReference type="InterPro" id="IPR002915">
    <property type="entry name" value="DeoC/FbaB/LacD_aldolase"/>
</dbReference>
<dbReference type="InterPro" id="IPR011343">
    <property type="entry name" value="DeoC"/>
</dbReference>
<dbReference type="PIRSF" id="PIRSF001357">
    <property type="entry name" value="DeoC"/>
    <property type="match status" value="1"/>
</dbReference>
<feature type="active site" description="Schiff-base intermediate with acetaldehyde" evidence="7">
    <location>
        <position position="159"/>
    </location>
</feature>
<comment type="similarity">
    <text evidence="1 7">Belongs to the DeoC/FbaB aldolase family. DeoC type 1 subfamily.</text>
</comment>
<feature type="active site" description="Proton donor/acceptor" evidence="7">
    <location>
        <position position="189"/>
    </location>
</feature>
<dbReference type="GO" id="GO:0006018">
    <property type="term" value="P:2-deoxyribose 1-phosphate catabolic process"/>
    <property type="evidence" value="ECO:0007669"/>
    <property type="project" value="UniProtKB-UniRule"/>
</dbReference>
<dbReference type="STRING" id="1790.A5645_21250"/>
<dbReference type="Pfam" id="PF01791">
    <property type="entry name" value="DeoC"/>
    <property type="match status" value="1"/>
</dbReference>
<dbReference type="GO" id="GO:0016052">
    <property type="term" value="P:carbohydrate catabolic process"/>
    <property type="evidence" value="ECO:0007669"/>
    <property type="project" value="TreeGrafter"/>
</dbReference>
<name>A0A1A3C943_MYCAS</name>
<comment type="function">
    <text evidence="6 7">Catalyzes a reversible aldol reaction between acetaldehyde and D-glyceraldehyde 3-phosphate to generate 2-deoxy-D-ribose 5-phosphate.</text>
</comment>
<evidence type="ECO:0000256" key="3">
    <source>
        <dbReference type="ARBA" id="ARBA00023239"/>
    </source>
</evidence>
<dbReference type="Proteomes" id="UP000093795">
    <property type="component" value="Unassembled WGS sequence"/>
</dbReference>
<dbReference type="UniPathway" id="UPA00002">
    <property type="reaction ID" value="UER00468"/>
</dbReference>
<evidence type="ECO:0000313" key="8">
    <source>
        <dbReference type="EMBL" id="OBI82867.1"/>
    </source>
</evidence>
<accession>A0A1A3C943</accession>
<dbReference type="SMART" id="SM01133">
    <property type="entry name" value="DeoC"/>
    <property type="match status" value="1"/>
</dbReference>
<feature type="active site" description="Proton donor/acceptor" evidence="7">
    <location>
        <position position="93"/>
    </location>
</feature>
<dbReference type="EMBL" id="LZKQ01000159">
    <property type="protein sequence ID" value="OBI82867.1"/>
    <property type="molecule type" value="Genomic_DNA"/>
</dbReference>
<evidence type="ECO:0000256" key="4">
    <source>
        <dbReference type="ARBA" id="ARBA00023270"/>
    </source>
</evidence>
<proteinExistence type="inferred from homology"/>
<keyword evidence="2 7" id="KW-0963">Cytoplasm</keyword>
<keyword evidence="3 7" id="KW-0456">Lyase</keyword>
<dbReference type="SUPFAM" id="SSF51569">
    <property type="entry name" value="Aldolase"/>
    <property type="match status" value="1"/>
</dbReference>